<reference evidence="10" key="1">
    <citation type="journal article" date="2017" name="Genome Biol.">
        <title>Comparative genomics reveals high biological diversity and specific adaptations in the industrially and medically important fungal genus Aspergillus.</title>
        <authorList>
            <person name="de Vries R.P."/>
            <person name="Riley R."/>
            <person name="Wiebenga A."/>
            <person name="Aguilar-Osorio G."/>
            <person name="Amillis S."/>
            <person name="Uchima C.A."/>
            <person name="Anderluh G."/>
            <person name="Asadollahi M."/>
            <person name="Askin M."/>
            <person name="Barry K."/>
            <person name="Battaglia E."/>
            <person name="Bayram O."/>
            <person name="Benocci T."/>
            <person name="Braus-Stromeyer S.A."/>
            <person name="Caldana C."/>
            <person name="Canovas D."/>
            <person name="Cerqueira G.C."/>
            <person name="Chen F."/>
            <person name="Chen W."/>
            <person name="Choi C."/>
            <person name="Clum A."/>
            <person name="Dos Santos R.A."/>
            <person name="Damasio A.R."/>
            <person name="Diallinas G."/>
            <person name="Emri T."/>
            <person name="Fekete E."/>
            <person name="Flipphi M."/>
            <person name="Freyberg S."/>
            <person name="Gallo A."/>
            <person name="Gournas C."/>
            <person name="Habgood R."/>
            <person name="Hainaut M."/>
            <person name="Harispe M.L."/>
            <person name="Henrissat B."/>
            <person name="Hilden K.S."/>
            <person name="Hope R."/>
            <person name="Hossain A."/>
            <person name="Karabika E."/>
            <person name="Karaffa L."/>
            <person name="Karanyi Z."/>
            <person name="Krasevec N."/>
            <person name="Kuo A."/>
            <person name="Kusch H."/>
            <person name="LaButti K."/>
            <person name="Lagendijk E.L."/>
            <person name="Lapidus A."/>
            <person name="Levasseur A."/>
            <person name="Lindquist E."/>
            <person name="Lipzen A."/>
            <person name="Logrieco A.F."/>
            <person name="MacCabe A."/>
            <person name="Maekelae M.R."/>
            <person name="Malavazi I."/>
            <person name="Melin P."/>
            <person name="Meyer V."/>
            <person name="Mielnichuk N."/>
            <person name="Miskei M."/>
            <person name="Molnar A.P."/>
            <person name="Mule G."/>
            <person name="Ngan C.Y."/>
            <person name="Orejas M."/>
            <person name="Orosz E."/>
            <person name="Ouedraogo J.P."/>
            <person name="Overkamp K.M."/>
            <person name="Park H.-S."/>
            <person name="Perrone G."/>
            <person name="Piumi F."/>
            <person name="Punt P.J."/>
            <person name="Ram A.F."/>
            <person name="Ramon A."/>
            <person name="Rauscher S."/>
            <person name="Record E."/>
            <person name="Riano-Pachon D.M."/>
            <person name="Robert V."/>
            <person name="Roehrig J."/>
            <person name="Ruller R."/>
            <person name="Salamov A."/>
            <person name="Salih N.S."/>
            <person name="Samson R.A."/>
            <person name="Sandor E."/>
            <person name="Sanguinetti M."/>
            <person name="Schuetze T."/>
            <person name="Sepcic K."/>
            <person name="Shelest E."/>
            <person name="Sherlock G."/>
            <person name="Sophianopoulou V."/>
            <person name="Squina F.M."/>
            <person name="Sun H."/>
            <person name="Susca A."/>
            <person name="Todd R.B."/>
            <person name="Tsang A."/>
            <person name="Unkles S.E."/>
            <person name="van de Wiele N."/>
            <person name="van Rossen-Uffink D."/>
            <person name="Oliveira J.V."/>
            <person name="Vesth T.C."/>
            <person name="Visser J."/>
            <person name="Yu J.-H."/>
            <person name="Zhou M."/>
            <person name="Andersen M.R."/>
            <person name="Archer D.B."/>
            <person name="Baker S.E."/>
            <person name="Benoit I."/>
            <person name="Brakhage A.A."/>
            <person name="Braus G.H."/>
            <person name="Fischer R."/>
            <person name="Frisvad J.C."/>
            <person name="Goldman G.H."/>
            <person name="Houbraken J."/>
            <person name="Oakley B."/>
            <person name="Pocsi I."/>
            <person name="Scazzocchio C."/>
            <person name="Seiboth B."/>
            <person name="vanKuyk P.A."/>
            <person name="Wortman J."/>
            <person name="Dyer P.S."/>
            <person name="Grigoriev I.V."/>
        </authorList>
    </citation>
    <scope>NUCLEOTIDE SEQUENCE [LARGE SCALE GENOMIC DNA]</scope>
    <source>
        <strain evidence="10">DTO 134E9</strain>
    </source>
</reference>
<feature type="domain" description="Zn(2)-C6 fungal-type" evidence="8">
    <location>
        <begin position="9"/>
        <end position="42"/>
    </location>
</feature>
<dbReference type="GeneID" id="63747514"/>
<dbReference type="InterPro" id="IPR001138">
    <property type="entry name" value="Zn2Cys6_DnaBD"/>
</dbReference>
<dbReference type="InterPro" id="IPR036864">
    <property type="entry name" value="Zn2-C6_fun-type_DNA-bd_sf"/>
</dbReference>
<evidence type="ECO:0000256" key="2">
    <source>
        <dbReference type="ARBA" id="ARBA00022723"/>
    </source>
</evidence>
<gene>
    <name evidence="9" type="ORF">ASPWEDRAFT_177519</name>
</gene>
<dbReference type="PROSITE" id="PS50048">
    <property type="entry name" value="ZN2_CY6_FUNGAL_2"/>
    <property type="match status" value="1"/>
</dbReference>
<dbReference type="CDD" id="cd12148">
    <property type="entry name" value="fungal_TF_MHR"/>
    <property type="match status" value="1"/>
</dbReference>
<dbReference type="InterPro" id="IPR050987">
    <property type="entry name" value="AtrR-like"/>
</dbReference>
<keyword evidence="4" id="KW-0238">DNA-binding</keyword>
<dbReference type="VEuPathDB" id="FungiDB:ASPWEDRAFT_177519"/>
<keyword evidence="10" id="KW-1185">Reference proteome</keyword>
<dbReference type="SUPFAM" id="SSF57701">
    <property type="entry name" value="Zn2/Cys6 DNA-binding domain"/>
    <property type="match status" value="1"/>
</dbReference>
<evidence type="ECO:0000256" key="4">
    <source>
        <dbReference type="ARBA" id="ARBA00023125"/>
    </source>
</evidence>
<dbReference type="EMBL" id="KV878218">
    <property type="protein sequence ID" value="OJJ29778.1"/>
    <property type="molecule type" value="Genomic_DNA"/>
</dbReference>
<evidence type="ECO:0000313" key="9">
    <source>
        <dbReference type="EMBL" id="OJJ29778.1"/>
    </source>
</evidence>
<dbReference type="InterPro" id="IPR007219">
    <property type="entry name" value="XnlR_reg_dom"/>
</dbReference>
<comment type="subcellular location">
    <subcellularLocation>
        <location evidence="1">Nucleus</location>
    </subcellularLocation>
</comment>
<sequence length="682" mass="76808">MLRERVSKTCTKCKSRKVRCIRSRESNSKCVNCLKRGDDCDFRLSKRKFLDSESPPASRSLSHERVEPNEHSQSVLSLDEPSAVSYNGTGYENPDQYSLYVDELIEDHRATGRTHHLHPFFKAHECYIGSASVGYFSESRIQALANRLGHNGVETLLERIFLVVEGRYERHSQDRPGPGTGQLWEKPGGSPVISETTKRLYLDSYFSQIHPVYPFLDRRVFEERALSTNLPSALLADTSWSALYHAVIALGCQYHDGGAFEPGKGESAKFFQVALGSFPEIVVGPKTLESIQAITAMAILSLNFSYMHIDGLLITEAARIAQRMRLNSASNYADQNTRYRVFWVIYTLEKAFSFNQGSSSVIMDSDIGCPIPTVPESIFGDFNWLLASVGLARLLSRAYQTLFSITATWNTEASYYAKIDNMNDLLERWRQSIPLVFRPGEPFRAQSFHSSCETYIALRTHFFYYDARIALCRLTLHLGRNDDGPRQVSCKKVIMQTSRSIIELLRYIDMEPYTPVFILAHLPLSALFILFDLVIHNPTHNETSSNLALLEVVGGHFSRLEYSTGGSVPSSILSEFAYIARTFVRNYRSGQHRQNTVPDSMGSMVSNDTLQNHQNILNTNIPMLQNQVSGQPPIIAAQDHTSLFLPTFDTMPTDDGSFTGFNVTDLFGGVVPSNQDFFFEPA</sequence>
<evidence type="ECO:0000313" key="10">
    <source>
        <dbReference type="Proteomes" id="UP000184383"/>
    </source>
</evidence>
<name>A0A1L9R4E4_ASPWE</name>
<dbReference type="Pfam" id="PF04082">
    <property type="entry name" value="Fungal_trans"/>
    <property type="match status" value="1"/>
</dbReference>
<evidence type="ECO:0000256" key="3">
    <source>
        <dbReference type="ARBA" id="ARBA00023015"/>
    </source>
</evidence>
<evidence type="ECO:0000256" key="5">
    <source>
        <dbReference type="ARBA" id="ARBA00023163"/>
    </source>
</evidence>
<dbReference type="PROSITE" id="PS00463">
    <property type="entry name" value="ZN2_CY6_FUNGAL_1"/>
    <property type="match status" value="1"/>
</dbReference>
<dbReference type="GO" id="GO:0006351">
    <property type="term" value="P:DNA-templated transcription"/>
    <property type="evidence" value="ECO:0007669"/>
    <property type="project" value="InterPro"/>
</dbReference>
<protein>
    <recommendedName>
        <fullName evidence="8">Zn(2)-C6 fungal-type domain-containing protein</fullName>
    </recommendedName>
</protein>
<keyword evidence="2" id="KW-0479">Metal-binding</keyword>
<feature type="region of interest" description="Disordered" evidence="7">
    <location>
        <begin position="51"/>
        <end position="79"/>
    </location>
</feature>
<keyword evidence="5" id="KW-0804">Transcription</keyword>
<evidence type="ECO:0000259" key="8">
    <source>
        <dbReference type="PROSITE" id="PS50048"/>
    </source>
</evidence>
<dbReference type="Proteomes" id="UP000184383">
    <property type="component" value="Unassembled WGS sequence"/>
</dbReference>
<dbReference type="OrthoDB" id="39175at2759"/>
<dbReference type="GO" id="GO:0003677">
    <property type="term" value="F:DNA binding"/>
    <property type="evidence" value="ECO:0007669"/>
    <property type="project" value="UniProtKB-KW"/>
</dbReference>
<evidence type="ECO:0000256" key="7">
    <source>
        <dbReference type="SAM" id="MobiDB-lite"/>
    </source>
</evidence>
<dbReference type="STRING" id="1073089.A0A1L9R4E4"/>
<keyword evidence="6" id="KW-0539">Nucleus</keyword>
<dbReference type="PANTHER" id="PTHR46910">
    <property type="entry name" value="TRANSCRIPTION FACTOR PDR1"/>
    <property type="match status" value="1"/>
</dbReference>
<dbReference type="GO" id="GO:0005634">
    <property type="term" value="C:nucleus"/>
    <property type="evidence" value="ECO:0007669"/>
    <property type="project" value="UniProtKB-SubCell"/>
</dbReference>
<feature type="region of interest" description="Disordered" evidence="7">
    <location>
        <begin position="170"/>
        <end position="190"/>
    </location>
</feature>
<dbReference type="Gene3D" id="4.10.240.10">
    <property type="entry name" value="Zn(2)-C6 fungal-type DNA-binding domain"/>
    <property type="match status" value="1"/>
</dbReference>
<dbReference type="AlphaFoldDB" id="A0A1L9R4E4"/>
<dbReference type="SMART" id="SM00066">
    <property type="entry name" value="GAL4"/>
    <property type="match status" value="1"/>
</dbReference>
<organism evidence="9 10">
    <name type="scientific">Aspergillus wentii DTO 134E9</name>
    <dbReference type="NCBI Taxonomy" id="1073089"/>
    <lineage>
        <taxon>Eukaryota</taxon>
        <taxon>Fungi</taxon>
        <taxon>Dikarya</taxon>
        <taxon>Ascomycota</taxon>
        <taxon>Pezizomycotina</taxon>
        <taxon>Eurotiomycetes</taxon>
        <taxon>Eurotiomycetidae</taxon>
        <taxon>Eurotiales</taxon>
        <taxon>Aspergillaceae</taxon>
        <taxon>Aspergillus</taxon>
        <taxon>Aspergillus subgen. Cremei</taxon>
    </lineage>
</organism>
<accession>A0A1L9R4E4</accession>
<dbReference type="GO" id="GO:0008270">
    <property type="term" value="F:zinc ion binding"/>
    <property type="evidence" value="ECO:0007669"/>
    <property type="project" value="InterPro"/>
</dbReference>
<feature type="compositionally biased region" description="Basic and acidic residues" evidence="7">
    <location>
        <begin position="61"/>
        <end position="70"/>
    </location>
</feature>
<proteinExistence type="predicted"/>
<evidence type="ECO:0000256" key="6">
    <source>
        <dbReference type="ARBA" id="ARBA00023242"/>
    </source>
</evidence>
<dbReference type="PANTHER" id="PTHR46910:SF37">
    <property type="entry name" value="ZN(II)2CYS6 TRANSCRIPTION FACTOR (EUROFUNG)"/>
    <property type="match status" value="1"/>
</dbReference>
<dbReference type="RefSeq" id="XP_040683455.1">
    <property type="nucleotide sequence ID" value="XM_040831666.1"/>
</dbReference>
<keyword evidence="3" id="KW-0805">Transcription regulation</keyword>
<dbReference type="GO" id="GO:0000981">
    <property type="term" value="F:DNA-binding transcription factor activity, RNA polymerase II-specific"/>
    <property type="evidence" value="ECO:0007669"/>
    <property type="project" value="InterPro"/>
</dbReference>
<evidence type="ECO:0000256" key="1">
    <source>
        <dbReference type="ARBA" id="ARBA00004123"/>
    </source>
</evidence>
<dbReference type="SMART" id="SM00906">
    <property type="entry name" value="Fungal_trans"/>
    <property type="match status" value="1"/>
</dbReference>